<dbReference type="Gene3D" id="1.20.1220.20">
    <property type="entry name" value="Uncharcterised protein PF01724"/>
    <property type="match status" value="1"/>
</dbReference>
<keyword evidence="2" id="KW-1185">Reference proteome</keyword>
<name>A0A7Z9C2H0_9CYAN</name>
<protein>
    <recommendedName>
        <fullName evidence="3">DUF29 domain-containing protein</fullName>
    </recommendedName>
</protein>
<dbReference type="Pfam" id="PF01724">
    <property type="entry name" value="DUF29"/>
    <property type="match status" value="1"/>
</dbReference>
<dbReference type="EMBL" id="CZCS02000221">
    <property type="protein sequence ID" value="VXD24201.1"/>
    <property type="molecule type" value="Genomic_DNA"/>
</dbReference>
<dbReference type="AlphaFoldDB" id="A0A7Z9C2H0"/>
<dbReference type="PANTHER" id="PTHR34235:SF3">
    <property type="entry name" value="SLR1203 PROTEIN"/>
    <property type="match status" value="1"/>
</dbReference>
<evidence type="ECO:0008006" key="3">
    <source>
        <dbReference type="Google" id="ProtNLM"/>
    </source>
</evidence>
<evidence type="ECO:0000313" key="2">
    <source>
        <dbReference type="Proteomes" id="UP000182190"/>
    </source>
</evidence>
<accession>A0A7Z9C2H0</accession>
<reference evidence="1" key="1">
    <citation type="submission" date="2019-10" db="EMBL/GenBank/DDBJ databases">
        <authorList>
            <consortium name="Genoscope - CEA"/>
            <person name="William W."/>
        </authorList>
    </citation>
    <scope>NUCLEOTIDE SEQUENCE [LARGE SCALE GENOMIC DNA]</scope>
    <source>
        <strain evidence="1">BBR_PRJEB10994</strain>
    </source>
</reference>
<comment type="caution">
    <text evidence="1">The sequence shown here is derived from an EMBL/GenBank/DDBJ whole genome shotgun (WGS) entry which is preliminary data.</text>
</comment>
<dbReference type="OrthoDB" id="5769308at2"/>
<dbReference type="RefSeq" id="WP_083621784.1">
    <property type="nucleotide sequence ID" value="NZ_LR735018.1"/>
</dbReference>
<dbReference type="InterPro" id="IPR002636">
    <property type="entry name" value="DUF29"/>
</dbReference>
<organism evidence="1 2">
    <name type="scientific">Planktothrix paucivesiculata PCC 9631</name>
    <dbReference type="NCBI Taxonomy" id="671071"/>
    <lineage>
        <taxon>Bacteria</taxon>
        <taxon>Bacillati</taxon>
        <taxon>Cyanobacteriota</taxon>
        <taxon>Cyanophyceae</taxon>
        <taxon>Oscillatoriophycideae</taxon>
        <taxon>Oscillatoriales</taxon>
        <taxon>Microcoleaceae</taxon>
        <taxon>Planktothrix</taxon>
    </lineage>
</organism>
<evidence type="ECO:0000313" key="1">
    <source>
        <dbReference type="EMBL" id="VXD24201.1"/>
    </source>
</evidence>
<dbReference type="PANTHER" id="PTHR34235">
    <property type="entry name" value="SLR1203 PROTEIN-RELATED"/>
    <property type="match status" value="1"/>
</dbReference>
<proteinExistence type="predicted"/>
<sequence>MNSELSLKLNQLYEQDFNLWLQQTIQLLETKHFEELDCQNLIEELDSMGKNDKNALKSNLRILLMHLLKYRFHPEKRSNSWQYTIIEHRQRIEDALENSPSLKPFLENIFIQCYQDAQKLAAAETGLPRSCFPEKCPFSIEETLNIDYLPNCDNSHIAGNREHFDKLSAKQGTGNSEGKDFSV</sequence>
<gene>
    <name evidence="1" type="ORF">PL9631_780087</name>
</gene>
<dbReference type="Proteomes" id="UP000182190">
    <property type="component" value="Unassembled WGS sequence"/>
</dbReference>